<dbReference type="InterPro" id="IPR031734">
    <property type="entry name" value="MBF2"/>
</dbReference>
<accession>A0ABN8B928</accession>
<name>A0ABN8B928_CHISP</name>
<proteinExistence type="predicted"/>
<organism evidence="1 2">
    <name type="scientific">Chilo suppressalis</name>
    <name type="common">Asiatic rice borer moth</name>
    <dbReference type="NCBI Taxonomy" id="168631"/>
    <lineage>
        <taxon>Eukaryota</taxon>
        <taxon>Metazoa</taxon>
        <taxon>Ecdysozoa</taxon>
        <taxon>Arthropoda</taxon>
        <taxon>Hexapoda</taxon>
        <taxon>Insecta</taxon>
        <taxon>Pterygota</taxon>
        <taxon>Neoptera</taxon>
        <taxon>Endopterygota</taxon>
        <taxon>Lepidoptera</taxon>
        <taxon>Glossata</taxon>
        <taxon>Ditrysia</taxon>
        <taxon>Pyraloidea</taxon>
        <taxon>Crambidae</taxon>
        <taxon>Crambinae</taxon>
        <taxon>Chilo</taxon>
    </lineage>
</organism>
<protein>
    <submittedName>
        <fullName evidence="1">Uncharacterized protein</fullName>
    </submittedName>
</protein>
<evidence type="ECO:0000313" key="1">
    <source>
        <dbReference type="EMBL" id="CAH0403115.1"/>
    </source>
</evidence>
<dbReference type="Pfam" id="PF15868">
    <property type="entry name" value="MBF2"/>
    <property type="match status" value="1"/>
</dbReference>
<keyword evidence="2" id="KW-1185">Reference proteome</keyword>
<sequence length="177" mass="19417">MSLPTAYRAMHRNTWSIAKLMGLLVLTGTGRQFIVGGVANRVQTVNYTWRGAASVRISSWRVSRVGAAQGASVVRTGGGVGTNNLSLRMTTARGRGLNYLAKTVAFFTGISSYSELHLVRCRLHQDQQLPCQPRRRHLSGVRCPNAAGVGTNHLSLRMTTKRGNYLVEIWGDNVEPH</sequence>
<dbReference type="Proteomes" id="UP001153292">
    <property type="component" value="Chromosome 22"/>
</dbReference>
<evidence type="ECO:0000313" key="2">
    <source>
        <dbReference type="Proteomes" id="UP001153292"/>
    </source>
</evidence>
<dbReference type="EMBL" id="OU963915">
    <property type="protein sequence ID" value="CAH0403115.1"/>
    <property type="molecule type" value="Genomic_DNA"/>
</dbReference>
<gene>
    <name evidence="1" type="ORF">CHILSU_LOCUS6378</name>
</gene>
<reference evidence="1" key="1">
    <citation type="submission" date="2021-12" db="EMBL/GenBank/DDBJ databases">
        <authorList>
            <person name="King R."/>
        </authorList>
    </citation>
    <scope>NUCLEOTIDE SEQUENCE</scope>
</reference>